<keyword evidence="3" id="KW-0328">Glycosyltransferase</keyword>
<dbReference type="RefSeq" id="WP_407802267.1">
    <property type="nucleotide sequence ID" value="NZ_JBJNUX010000023.1"/>
</dbReference>
<comment type="caution">
    <text evidence="3">The sequence shown here is derived from an EMBL/GenBank/DDBJ whole genome shotgun (WGS) entry which is preliminary data.</text>
</comment>
<accession>A0ABW8W3N2</accession>
<evidence type="ECO:0000259" key="2">
    <source>
        <dbReference type="Pfam" id="PF13439"/>
    </source>
</evidence>
<dbReference type="SUPFAM" id="SSF53756">
    <property type="entry name" value="UDP-Glycosyltransferase/glycogen phosphorylase"/>
    <property type="match status" value="1"/>
</dbReference>
<evidence type="ECO:0000313" key="4">
    <source>
        <dbReference type="Proteomes" id="UP001628646"/>
    </source>
</evidence>
<dbReference type="InterPro" id="IPR050194">
    <property type="entry name" value="Glycosyltransferase_grp1"/>
</dbReference>
<dbReference type="Pfam" id="PF13439">
    <property type="entry name" value="Glyco_transf_4"/>
    <property type="match status" value="1"/>
</dbReference>
<dbReference type="InterPro" id="IPR028098">
    <property type="entry name" value="Glyco_trans_4-like_N"/>
</dbReference>
<name>A0ABW8W3N2_9PSED</name>
<evidence type="ECO:0000259" key="1">
    <source>
        <dbReference type="Pfam" id="PF00534"/>
    </source>
</evidence>
<keyword evidence="4" id="KW-1185">Reference proteome</keyword>
<dbReference type="GO" id="GO:0016757">
    <property type="term" value="F:glycosyltransferase activity"/>
    <property type="evidence" value="ECO:0007669"/>
    <property type="project" value="UniProtKB-KW"/>
</dbReference>
<reference evidence="3 4" key="1">
    <citation type="submission" date="2024-12" db="EMBL/GenBank/DDBJ databases">
        <title>Pseudomonas species isolated from Lotus nodules promote plant growth.</title>
        <authorList>
            <person name="Yu Y.-H."/>
            <person name="Kurtenbach J."/>
            <person name="Crosbie D."/>
            <person name="Brachmann A."/>
            <person name="Marin M."/>
        </authorList>
    </citation>
    <scope>NUCLEOTIDE SEQUENCE [LARGE SCALE GENOMIC DNA]</scope>
    <source>
        <strain evidence="3 4">PLb11B</strain>
    </source>
</reference>
<dbReference type="EMBL" id="JBJNUY010000005">
    <property type="protein sequence ID" value="MFL8999896.1"/>
    <property type="molecule type" value="Genomic_DNA"/>
</dbReference>
<protein>
    <submittedName>
        <fullName evidence="3">Glycosyltransferase family 4 protein</fullName>
        <ecNumber evidence="3">2.4.-.-</ecNumber>
    </submittedName>
</protein>
<dbReference type="PANTHER" id="PTHR45947">
    <property type="entry name" value="SULFOQUINOVOSYL TRANSFERASE SQD2"/>
    <property type="match status" value="1"/>
</dbReference>
<proteinExistence type="predicted"/>
<dbReference type="Gene3D" id="3.40.50.2000">
    <property type="entry name" value="Glycogen Phosphorylase B"/>
    <property type="match status" value="2"/>
</dbReference>
<dbReference type="Pfam" id="PF00534">
    <property type="entry name" value="Glycos_transf_1"/>
    <property type="match status" value="1"/>
</dbReference>
<organism evidence="3 4">
    <name type="scientific">Pseudomonas azerbaijanorientalis</name>
    <dbReference type="NCBI Taxonomy" id="2842350"/>
    <lineage>
        <taxon>Bacteria</taxon>
        <taxon>Pseudomonadati</taxon>
        <taxon>Pseudomonadota</taxon>
        <taxon>Gammaproteobacteria</taxon>
        <taxon>Pseudomonadales</taxon>
        <taxon>Pseudomonadaceae</taxon>
        <taxon>Pseudomonas</taxon>
    </lineage>
</organism>
<dbReference type="InterPro" id="IPR001296">
    <property type="entry name" value="Glyco_trans_1"/>
</dbReference>
<keyword evidence="3" id="KW-0808">Transferase</keyword>
<dbReference type="CDD" id="cd03801">
    <property type="entry name" value="GT4_PimA-like"/>
    <property type="match status" value="1"/>
</dbReference>
<dbReference type="EC" id="2.4.-.-" evidence="3"/>
<dbReference type="Proteomes" id="UP001628646">
    <property type="component" value="Unassembled WGS sequence"/>
</dbReference>
<dbReference type="PANTHER" id="PTHR45947:SF3">
    <property type="entry name" value="SULFOQUINOVOSYL TRANSFERASE SQD2"/>
    <property type="match status" value="1"/>
</dbReference>
<feature type="domain" description="Glycosyl transferase family 1" evidence="1">
    <location>
        <begin position="180"/>
        <end position="331"/>
    </location>
</feature>
<gene>
    <name evidence="3" type="ORF">ACJ8NA_14780</name>
</gene>
<feature type="domain" description="Glycosyltransferase subfamily 4-like N-terminal" evidence="2">
    <location>
        <begin position="15"/>
        <end position="172"/>
    </location>
</feature>
<evidence type="ECO:0000313" key="3">
    <source>
        <dbReference type="EMBL" id="MFL8999896.1"/>
    </source>
</evidence>
<sequence length="355" mass="39936">MKKILLFSHEYPPAIGGAGSVAQNIFNTAKKLNVEIDILSLNWLRSSNLPRFLKKAILQLWPMTYAPFLIFHANRYDLIICNDGASIYCAGLYLSNKNLKKVKCIIHGVEPLLQQNNRKANFINFKGNYSKCLAHCKEIFFVSEYIKGRFSKDIDTNGILDKIKVSHNGIDKNLFYPASTQQHKNQIRIVSVSRIVERKGYKKSFEAVLYLKKSNPSIDIKWTIVGDGAYLNNLKTQVSQSAISEDVIFLGQVNQSKLPQIYSNNNIFLLLTELEEAFGLAYLEAANCGCYVIGSDIGGVPEAFKYISHGKLIDTSASTHEISDAILSAEHLIKSLPTNKCLRSIDDFFHEITDE</sequence>